<keyword evidence="3" id="KW-1185">Reference proteome</keyword>
<accession>A0A246JDY4</accession>
<evidence type="ECO:0008006" key="4">
    <source>
        <dbReference type="Google" id="ProtNLM"/>
    </source>
</evidence>
<dbReference type="AlphaFoldDB" id="A0A246JDY4"/>
<comment type="caution">
    <text evidence="2">The sequence shown here is derived from an EMBL/GenBank/DDBJ whole genome shotgun (WGS) entry which is preliminary data.</text>
</comment>
<feature type="chain" id="PRO_5012964547" description="Entry exclusion lipoprotein TrbK" evidence="1">
    <location>
        <begin position="24"/>
        <end position="87"/>
    </location>
</feature>
<feature type="signal peptide" evidence="1">
    <location>
        <begin position="1"/>
        <end position="23"/>
    </location>
</feature>
<keyword evidence="1" id="KW-0732">Signal</keyword>
<dbReference type="PROSITE" id="PS51257">
    <property type="entry name" value="PROKAR_LIPOPROTEIN"/>
    <property type="match status" value="1"/>
</dbReference>
<proteinExistence type="predicted"/>
<reference evidence="2 3" key="1">
    <citation type="journal article" date="2008" name="Int. J. Syst. Evol. Microbiol.">
        <title>Description of Roseateles aquatilis sp. nov. and Roseateles terrae sp. nov., in the class Betaproteobacteria, and emended description of the genus Roseateles.</title>
        <authorList>
            <person name="Gomila M."/>
            <person name="Bowien B."/>
            <person name="Falsen E."/>
            <person name="Moore E.R."/>
            <person name="Lalucat J."/>
        </authorList>
    </citation>
    <scope>NUCLEOTIDE SEQUENCE [LARGE SCALE GENOMIC DNA]</scope>
    <source>
        <strain evidence="2 3">CCUG 48205</strain>
    </source>
</reference>
<dbReference type="Proteomes" id="UP000197468">
    <property type="component" value="Unassembled WGS sequence"/>
</dbReference>
<gene>
    <name evidence="2" type="ORF">CDN99_13945</name>
</gene>
<evidence type="ECO:0000256" key="1">
    <source>
        <dbReference type="SAM" id="SignalP"/>
    </source>
</evidence>
<sequence>MHRPHTALALLAAVAALTLSACASTEATPEDAKTKTAQARDCVQTLGSNLCRRSDQGALAPTVSISGDALRRKGGEIVRPQNGTTGD</sequence>
<protein>
    <recommendedName>
        <fullName evidence="4">Entry exclusion lipoprotein TrbK</fullName>
    </recommendedName>
</protein>
<dbReference type="RefSeq" id="WP_088385467.1">
    <property type="nucleotide sequence ID" value="NZ_NIOF01000005.1"/>
</dbReference>
<organism evidence="2 3">
    <name type="scientific">Roseateles aquatilis</name>
    <dbReference type="NCBI Taxonomy" id="431061"/>
    <lineage>
        <taxon>Bacteria</taxon>
        <taxon>Pseudomonadati</taxon>
        <taxon>Pseudomonadota</taxon>
        <taxon>Betaproteobacteria</taxon>
        <taxon>Burkholderiales</taxon>
        <taxon>Sphaerotilaceae</taxon>
        <taxon>Roseateles</taxon>
    </lineage>
</organism>
<evidence type="ECO:0000313" key="2">
    <source>
        <dbReference type="EMBL" id="OWQ90446.1"/>
    </source>
</evidence>
<dbReference type="EMBL" id="NIOF01000005">
    <property type="protein sequence ID" value="OWQ90446.1"/>
    <property type="molecule type" value="Genomic_DNA"/>
</dbReference>
<name>A0A246JDY4_9BURK</name>
<evidence type="ECO:0000313" key="3">
    <source>
        <dbReference type="Proteomes" id="UP000197468"/>
    </source>
</evidence>